<dbReference type="InterPro" id="IPR001683">
    <property type="entry name" value="PX_dom"/>
</dbReference>
<accession>A0A6P7LA60</accession>
<dbReference type="GO" id="GO:0005737">
    <property type="term" value="C:cytoplasm"/>
    <property type="evidence" value="ECO:0007669"/>
    <property type="project" value="TreeGrafter"/>
</dbReference>
<dbReference type="PANTHER" id="PTHR15706:SF10">
    <property type="entry name" value="NADPH OXIDASE ORGANIZER 1"/>
    <property type="match status" value="1"/>
</dbReference>
<protein>
    <submittedName>
        <fullName evidence="7">NADPH oxidase organizer 1-like</fullName>
    </submittedName>
</protein>
<name>A0A6P7LA60_BETSP</name>
<dbReference type="SMART" id="SM00312">
    <property type="entry name" value="PX"/>
    <property type="match status" value="1"/>
</dbReference>
<dbReference type="Pfam" id="PF00018">
    <property type="entry name" value="SH3_1"/>
    <property type="match status" value="1"/>
</dbReference>
<dbReference type="GO" id="GO:0016176">
    <property type="term" value="F:superoxide-generating NADPH oxidase activator activity"/>
    <property type="evidence" value="ECO:0007669"/>
    <property type="project" value="TreeGrafter"/>
</dbReference>
<dbReference type="PROSITE" id="PS50002">
    <property type="entry name" value="SH3"/>
    <property type="match status" value="2"/>
</dbReference>
<dbReference type="Proteomes" id="UP000515150">
    <property type="component" value="Chromosome 19"/>
</dbReference>
<dbReference type="PANTHER" id="PTHR15706">
    <property type="entry name" value="SH3 MULTIPLE DOMAIN"/>
    <property type="match status" value="1"/>
</dbReference>
<dbReference type="InterPro" id="IPR001452">
    <property type="entry name" value="SH3_domain"/>
</dbReference>
<dbReference type="SMART" id="SM00326">
    <property type="entry name" value="SH3"/>
    <property type="match status" value="2"/>
</dbReference>
<gene>
    <name evidence="7" type="primary">LOC114846474</name>
</gene>
<dbReference type="Pfam" id="PF00787">
    <property type="entry name" value="PX"/>
    <property type="match status" value="1"/>
</dbReference>
<dbReference type="GO" id="GO:0042554">
    <property type="term" value="P:superoxide anion generation"/>
    <property type="evidence" value="ECO:0007669"/>
    <property type="project" value="TreeGrafter"/>
</dbReference>
<evidence type="ECO:0000256" key="2">
    <source>
        <dbReference type="PROSITE-ProRule" id="PRU00192"/>
    </source>
</evidence>
<dbReference type="Gene3D" id="2.30.30.40">
    <property type="entry name" value="SH3 Domains"/>
    <property type="match status" value="2"/>
</dbReference>
<evidence type="ECO:0000259" key="4">
    <source>
        <dbReference type="PROSITE" id="PS50002"/>
    </source>
</evidence>
<dbReference type="GO" id="GO:0035091">
    <property type="term" value="F:phosphatidylinositol binding"/>
    <property type="evidence" value="ECO:0007669"/>
    <property type="project" value="InterPro"/>
</dbReference>
<evidence type="ECO:0000256" key="3">
    <source>
        <dbReference type="SAM" id="MobiDB-lite"/>
    </source>
</evidence>
<dbReference type="Gene3D" id="3.30.1520.10">
    <property type="entry name" value="Phox-like domain"/>
    <property type="match status" value="1"/>
</dbReference>
<evidence type="ECO:0000256" key="1">
    <source>
        <dbReference type="ARBA" id="ARBA00022443"/>
    </source>
</evidence>
<dbReference type="SUPFAM" id="SSF64268">
    <property type="entry name" value="PX domain"/>
    <property type="match status" value="1"/>
</dbReference>
<feature type="compositionally biased region" description="Low complexity" evidence="3">
    <location>
        <begin position="341"/>
        <end position="352"/>
    </location>
</feature>
<dbReference type="GeneID" id="114846474"/>
<feature type="region of interest" description="Disordered" evidence="3">
    <location>
        <begin position="377"/>
        <end position="474"/>
    </location>
</feature>
<proteinExistence type="predicted"/>
<dbReference type="CDD" id="cd12024">
    <property type="entry name" value="SH3_NoxO1_2"/>
    <property type="match status" value="1"/>
</dbReference>
<feature type="domain" description="SH3" evidence="4">
    <location>
        <begin position="243"/>
        <end position="302"/>
    </location>
</feature>
<organism evidence="6 7">
    <name type="scientific">Betta splendens</name>
    <name type="common">Siamese fighting fish</name>
    <dbReference type="NCBI Taxonomy" id="158456"/>
    <lineage>
        <taxon>Eukaryota</taxon>
        <taxon>Metazoa</taxon>
        <taxon>Chordata</taxon>
        <taxon>Craniata</taxon>
        <taxon>Vertebrata</taxon>
        <taxon>Euteleostomi</taxon>
        <taxon>Actinopterygii</taxon>
        <taxon>Neopterygii</taxon>
        <taxon>Teleostei</taxon>
        <taxon>Neoteleostei</taxon>
        <taxon>Acanthomorphata</taxon>
        <taxon>Anabantaria</taxon>
        <taxon>Anabantiformes</taxon>
        <taxon>Anabantoidei</taxon>
        <taxon>Osphronemidae</taxon>
        <taxon>Betta</taxon>
    </lineage>
</organism>
<evidence type="ECO:0000313" key="6">
    <source>
        <dbReference type="Proteomes" id="UP000515150"/>
    </source>
</evidence>
<dbReference type="InterPro" id="IPR036871">
    <property type="entry name" value="PX_dom_sf"/>
</dbReference>
<dbReference type="FunFam" id="2.30.30.40:FF:000219">
    <property type="entry name" value="NADPH oxidase organizer 1"/>
    <property type="match status" value="1"/>
</dbReference>
<feature type="region of interest" description="Disordered" evidence="3">
    <location>
        <begin position="319"/>
        <end position="357"/>
    </location>
</feature>
<feature type="domain" description="PX" evidence="5">
    <location>
        <begin position="1"/>
        <end position="130"/>
    </location>
</feature>
<dbReference type="KEGG" id="bspl:114846474"/>
<dbReference type="InterPro" id="IPR036028">
    <property type="entry name" value="SH3-like_dom_sf"/>
</dbReference>
<dbReference type="InParanoid" id="A0A6P7LA60"/>
<dbReference type="OrthoDB" id="10255964at2759"/>
<keyword evidence="1 2" id="KW-0728">SH3 domain</keyword>
<dbReference type="SUPFAM" id="SSF50044">
    <property type="entry name" value="SH3-domain"/>
    <property type="match status" value="2"/>
</dbReference>
<dbReference type="RefSeq" id="XP_028991283.1">
    <property type="nucleotide sequence ID" value="XM_029135450.3"/>
</dbReference>
<dbReference type="PROSITE" id="PS50195">
    <property type="entry name" value="PX"/>
    <property type="match status" value="1"/>
</dbReference>
<dbReference type="AlphaFoldDB" id="A0A6P7LA60"/>
<dbReference type="InterPro" id="IPR051228">
    <property type="entry name" value="NADPH_Oxidase/PX-Domain"/>
</dbReference>
<evidence type="ECO:0000313" key="7">
    <source>
        <dbReference type="RefSeq" id="XP_028991283.1"/>
    </source>
</evidence>
<keyword evidence="6" id="KW-1185">Reference proteome</keyword>
<dbReference type="InterPro" id="IPR035758">
    <property type="entry name" value="NoxO1_SH3_2"/>
</dbReference>
<reference evidence="7" key="1">
    <citation type="submission" date="2025-08" db="UniProtKB">
        <authorList>
            <consortium name="RefSeq"/>
        </authorList>
    </citation>
    <scope>IDENTIFICATION</scope>
</reference>
<evidence type="ECO:0000259" key="5">
    <source>
        <dbReference type="PROSITE" id="PS50195"/>
    </source>
</evidence>
<dbReference type="FunCoup" id="A0A6P7LA60">
    <property type="interactions" value="716"/>
</dbReference>
<feature type="compositionally biased region" description="Low complexity" evidence="3">
    <location>
        <begin position="387"/>
        <end position="412"/>
    </location>
</feature>
<feature type="domain" description="SH3" evidence="4">
    <location>
        <begin position="170"/>
        <end position="232"/>
    </location>
</feature>
<sequence>MAAEQRFVISARVIGAVRRDAPKLKTFMMSVLWSDASEVIIYRSFKEFKKFHRQLKKRFPLLNPFRKSDRVIPKFNGKARRSSLKQKGSQRSVNRMKLLENYCNKLLKCEQTVTQSSEATQFFTPKAHDLDQDFTKNSFMILLSENQPDGSSGGGWGVTHQHGASITHPFVTTTYRCVAAYETKDTKNQPFKVNVDEKVDVLIKDPSGWWLVENESRRLAWFPAPYLETLDGEDDDDDEEYPVRGNLYCAVRSYSTKKSDEVSVPIGSVVEVLRKSDDGWWLVRFNGKAGYIPSMYLQQYHNPRMGFFSMQSKLHGSSLNLGTGRELESPRPLSVSKAAESESGSEARSRSGTPVPERLLRAQSLNVLSETWLQTQAAGSAGGSGGRARSMSNTSAESSLSDFSSSSGSSSSLRDEVQAQSGAADTRRNADSGCGSFASGFSDRGSDRSSRRSGSLKVTEAAPAAPRVPPRPKTQEILTRCTSMTRKAALATKSRVQNQAELIQTR</sequence>
<dbReference type="FunFam" id="3.30.1520.10:FF:000040">
    <property type="entry name" value="NADPH oxidase organizer 1"/>
    <property type="match status" value="1"/>
</dbReference>
<dbReference type="FunFam" id="2.30.30.40:FF:000233">
    <property type="entry name" value="NADPH oxidase organizer 1"/>
    <property type="match status" value="1"/>
</dbReference>